<dbReference type="AlphaFoldDB" id="A0A9K3PZ56"/>
<dbReference type="EMBL" id="JAGRRH010000034">
    <property type="protein sequence ID" value="KAG7339436.1"/>
    <property type="molecule type" value="Genomic_DNA"/>
</dbReference>
<feature type="chain" id="PRO_5039844558" evidence="1">
    <location>
        <begin position="21"/>
        <end position="343"/>
    </location>
</feature>
<evidence type="ECO:0000313" key="2">
    <source>
        <dbReference type="EMBL" id="KAG7339436.1"/>
    </source>
</evidence>
<feature type="signal peptide" evidence="1">
    <location>
        <begin position="1"/>
        <end position="20"/>
    </location>
</feature>
<organism evidence="3 4">
    <name type="scientific">Nitzschia inconspicua</name>
    <dbReference type="NCBI Taxonomy" id="303405"/>
    <lineage>
        <taxon>Eukaryota</taxon>
        <taxon>Sar</taxon>
        <taxon>Stramenopiles</taxon>
        <taxon>Ochrophyta</taxon>
        <taxon>Bacillariophyta</taxon>
        <taxon>Bacillariophyceae</taxon>
        <taxon>Bacillariophycidae</taxon>
        <taxon>Bacillariales</taxon>
        <taxon>Bacillariaceae</taxon>
        <taxon>Nitzschia</taxon>
    </lineage>
</organism>
<dbReference type="Proteomes" id="UP000693970">
    <property type="component" value="Unassembled WGS sequence"/>
</dbReference>
<keyword evidence="1" id="KW-0732">Signal</keyword>
<sequence>MKVTSIALLFLVSGTSGISANSLSRIRVRRGASTATTDKRAIPHAELEIPSDIMWRALKRKLEEEQEAAAAAAAEKSVHKKAVVVTAAEIPGVASMSMTVGPDGATGREAPDEDVVMKYITLESPQNRGVFQEDTEVEHEDVLSLSMSMSIPITETPQDRVVFEEDTEIEDNDVFSLSMSMSMPITETPQDRVEIDEDTEIEDDDVFSLSMSMSMPITETPQDRGEIDEDTEIEDDDVFSLSMSMSMPITETTEDEDTVEETPIVDVVDVSTPEIEETPVVDLVEVPPAETESPQGRVDFDEDPVVQPTVSTVLHTIRERIQAAKKGRSSTRRLRHNRVRHFM</sequence>
<evidence type="ECO:0000313" key="3">
    <source>
        <dbReference type="EMBL" id="KAG7362504.1"/>
    </source>
</evidence>
<keyword evidence="4" id="KW-1185">Reference proteome</keyword>
<gene>
    <name evidence="2" type="ORF">IV203_024806</name>
    <name evidence="3" type="ORF">IV203_025388</name>
</gene>
<evidence type="ECO:0000256" key="1">
    <source>
        <dbReference type="SAM" id="SignalP"/>
    </source>
</evidence>
<name>A0A9K3PZ56_9STRA</name>
<accession>A0A9K3PZ56</accession>
<reference evidence="3" key="1">
    <citation type="journal article" date="2021" name="Sci. Rep.">
        <title>Diploid genomic architecture of Nitzschia inconspicua, an elite biomass production diatom.</title>
        <authorList>
            <person name="Oliver A."/>
            <person name="Podell S."/>
            <person name="Pinowska A."/>
            <person name="Traller J.C."/>
            <person name="Smith S.R."/>
            <person name="McClure R."/>
            <person name="Beliaev A."/>
            <person name="Bohutskyi P."/>
            <person name="Hill E.A."/>
            <person name="Rabines A."/>
            <person name="Zheng H."/>
            <person name="Allen L.Z."/>
            <person name="Kuo A."/>
            <person name="Grigoriev I.V."/>
            <person name="Allen A.E."/>
            <person name="Hazlebeck D."/>
            <person name="Allen E.E."/>
        </authorList>
    </citation>
    <scope>NUCLEOTIDE SEQUENCE</scope>
    <source>
        <strain evidence="3">Hildebrandi</strain>
    </source>
</reference>
<protein>
    <submittedName>
        <fullName evidence="3">Uncharacterized protein</fullName>
    </submittedName>
</protein>
<reference evidence="3" key="2">
    <citation type="submission" date="2021-04" db="EMBL/GenBank/DDBJ databases">
        <authorList>
            <person name="Podell S."/>
        </authorList>
    </citation>
    <scope>NUCLEOTIDE SEQUENCE</scope>
    <source>
        <strain evidence="3">Hildebrandi</strain>
    </source>
</reference>
<dbReference type="EMBL" id="JAGRRH010000011">
    <property type="protein sequence ID" value="KAG7362504.1"/>
    <property type="molecule type" value="Genomic_DNA"/>
</dbReference>
<evidence type="ECO:0000313" key="4">
    <source>
        <dbReference type="Proteomes" id="UP000693970"/>
    </source>
</evidence>
<comment type="caution">
    <text evidence="3">The sequence shown here is derived from an EMBL/GenBank/DDBJ whole genome shotgun (WGS) entry which is preliminary data.</text>
</comment>
<proteinExistence type="predicted"/>